<feature type="domain" description="Methionyl/Valyl/Leucyl/Isoleucyl-tRNA synthetase anticodon-binding" evidence="16">
    <location>
        <begin position="697"/>
        <end position="839"/>
    </location>
</feature>
<dbReference type="FunFam" id="3.90.740.10:FF:000005">
    <property type="entry name" value="Valine--tRNA ligase, mitochondrial"/>
    <property type="match status" value="1"/>
</dbReference>
<evidence type="ECO:0000256" key="9">
    <source>
        <dbReference type="ARBA" id="ARBA00023146"/>
    </source>
</evidence>
<dbReference type="InterPro" id="IPR009008">
    <property type="entry name" value="Val/Leu/Ile-tRNA-synth_edit"/>
</dbReference>
<protein>
    <recommendedName>
        <fullName evidence="2">valine--tRNA ligase</fullName>
        <ecNumber evidence="2">6.1.1.9</ecNumber>
    </recommendedName>
    <alternativeName>
        <fullName evidence="10">Valyl-tRNA synthetase</fullName>
    </alternativeName>
</protein>
<evidence type="ECO:0000313" key="19">
    <source>
        <dbReference type="Proteomes" id="UP001489004"/>
    </source>
</evidence>
<sequence length="995" mass="111888">MLPVRSTLSPLRTAVSFWRTQITLKPGCQICYRQQQQQLRSCAGPSIRAEATDTPDASTSGRTTLPKNFDPATAEQRIYEWWEEHGYFKPNEESSKEPFTMCMPPPNVTGKLHMGHAMFATLQDIMTRYARMTGRPTLWLPGTDHAGIATQMVVEKLLAAEGTSRQDLGREAFEARVWEWKEQYGGFITQQLRRLGASCDWSRERFTLDTQLSGAVQEAFLRLHQKGLVYRGSYMVNWSPNLQTAVSDLEVDYTEEAGTLYYFKYPVADSDEYLPVATTRPETILGDTAVAVHPEDDRYKHLVGRDCFVPMSGRRIKVIADSYVDREFGTGALKITPGHDPNDYEIGQRCGLEVINIMNNDGTLNSKAGKYEGLERFAARQQLCADLEAEGLMIKKDPYTMRVPRSQRGGEVVEPLVREQWFVKMKPLADPALAAVANGEIRLLPERFVKTYNFWLENIRDWCISRQLWWGHRIPVWYVFDSEAAAEASPDVRSSEHVVARDEAEALGVAKQRYGANVVLRQETDVLDTWFSSGLWPFSTLGWPDSSNPDLLKFYPTTVMETGHDILFFWVARMIMMGIAFTGKAPFSTVYLHGLVRDAQGRKMSKTLGNVVDPTEVIEAYGCDALRFTLATGTSPGQDLNLSLERVLANRNLTNKLWNAGKFILFNLEGLEDEQFQQLSQADFSQPGRMESLPLAERWVVSSLHRVVDEVTAAQERFDFGETGRALYDFFWGEFADWYIEAAKTRLYGQDEQAARTTREVLVYCFDRLCRLFHPLMPYITEELWQALPHRGPALITAEWPQRSAPVDEQAISHFQMLQAVTRSIRNARAEYGVDLGRKIAATVVVSSPEVRSALADEAAVLTALAKLDPEQLRFEAPASTSGPAGNGAQHGAETSGRDPGGSDQQITLVVADGVEVRLPMAGLFDAQKEIERLTKQREKLEKEVAGVAGRLNNNKFVDNAPAAVVAEVRRQHDEATEKLAKVLEKLEQMAQMAT</sequence>
<dbReference type="EC" id="6.1.1.9" evidence="2"/>
<dbReference type="NCBIfam" id="NF004349">
    <property type="entry name" value="PRK05729.1"/>
    <property type="match status" value="1"/>
</dbReference>
<dbReference type="InterPro" id="IPR037118">
    <property type="entry name" value="Val-tRNA_synth_C_sf"/>
</dbReference>
<evidence type="ECO:0000256" key="6">
    <source>
        <dbReference type="ARBA" id="ARBA00022840"/>
    </source>
</evidence>
<dbReference type="GO" id="GO:0006438">
    <property type="term" value="P:valyl-tRNA aminoacylation"/>
    <property type="evidence" value="ECO:0007669"/>
    <property type="project" value="InterPro"/>
</dbReference>
<dbReference type="Gene3D" id="1.10.287.380">
    <property type="entry name" value="Valyl-tRNA synthetase, C-terminal domain"/>
    <property type="match status" value="1"/>
</dbReference>
<evidence type="ECO:0000256" key="10">
    <source>
        <dbReference type="ARBA" id="ARBA00029936"/>
    </source>
</evidence>
<dbReference type="InterPro" id="IPR009080">
    <property type="entry name" value="tRNAsynth_Ia_anticodon-bd"/>
</dbReference>
<evidence type="ECO:0000256" key="7">
    <source>
        <dbReference type="ARBA" id="ARBA00022917"/>
    </source>
</evidence>
<organism evidence="18 19">
    <name type="scientific">[Myrmecia] bisecta</name>
    <dbReference type="NCBI Taxonomy" id="41462"/>
    <lineage>
        <taxon>Eukaryota</taxon>
        <taxon>Viridiplantae</taxon>
        <taxon>Chlorophyta</taxon>
        <taxon>core chlorophytes</taxon>
        <taxon>Trebouxiophyceae</taxon>
        <taxon>Trebouxiales</taxon>
        <taxon>Trebouxiaceae</taxon>
        <taxon>Myrmecia</taxon>
    </lineage>
</organism>
<dbReference type="Gene3D" id="1.10.730.10">
    <property type="entry name" value="Isoleucyl-tRNA Synthetase, Domain 1"/>
    <property type="match status" value="1"/>
</dbReference>
<feature type="domain" description="Aminoacyl-tRNA synthetase class Ia" evidence="15">
    <location>
        <begin position="78"/>
        <end position="643"/>
    </location>
</feature>
<evidence type="ECO:0000256" key="11">
    <source>
        <dbReference type="ARBA" id="ARBA00047552"/>
    </source>
</evidence>
<dbReference type="InterPro" id="IPR002300">
    <property type="entry name" value="aa-tRNA-synth_Ia"/>
</dbReference>
<keyword evidence="8 13" id="KW-0175">Coiled coil</keyword>
<evidence type="ECO:0000256" key="3">
    <source>
        <dbReference type="ARBA" id="ARBA00022490"/>
    </source>
</evidence>
<dbReference type="GO" id="GO:0009791">
    <property type="term" value="P:post-embryonic development"/>
    <property type="evidence" value="ECO:0007669"/>
    <property type="project" value="UniProtKB-ARBA"/>
</dbReference>
<evidence type="ECO:0000259" key="15">
    <source>
        <dbReference type="Pfam" id="PF00133"/>
    </source>
</evidence>
<dbReference type="SUPFAM" id="SSF52374">
    <property type="entry name" value="Nucleotidylyl transferase"/>
    <property type="match status" value="1"/>
</dbReference>
<evidence type="ECO:0000259" key="16">
    <source>
        <dbReference type="Pfam" id="PF08264"/>
    </source>
</evidence>
<feature type="compositionally biased region" description="Polar residues" evidence="14">
    <location>
        <begin position="55"/>
        <end position="66"/>
    </location>
</feature>
<dbReference type="SUPFAM" id="SSF47323">
    <property type="entry name" value="Anticodon-binding domain of a subclass of class I aminoacyl-tRNA synthetases"/>
    <property type="match status" value="1"/>
</dbReference>
<dbReference type="GO" id="GO:0005524">
    <property type="term" value="F:ATP binding"/>
    <property type="evidence" value="ECO:0007669"/>
    <property type="project" value="UniProtKB-KW"/>
</dbReference>
<proteinExistence type="inferred from homology"/>
<evidence type="ECO:0000256" key="2">
    <source>
        <dbReference type="ARBA" id="ARBA00013169"/>
    </source>
</evidence>
<keyword evidence="19" id="KW-1185">Reference proteome</keyword>
<dbReference type="FunFam" id="3.40.50.620:FF:000126">
    <property type="entry name" value="Valine--tRNA ligase chloroplastic/mitochondrial 2"/>
    <property type="match status" value="1"/>
</dbReference>
<dbReference type="SUPFAM" id="SSF46589">
    <property type="entry name" value="tRNA-binding arm"/>
    <property type="match status" value="1"/>
</dbReference>
<dbReference type="PRINTS" id="PR00986">
    <property type="entry name" value="TRNASYNTHVAL"/>
</dbReference>
<evidence type="ECO:0000256" key="1">
    <source>
        <dbReference type="ARBA" id="ARBA00005594"/>
    </source>
</evidence>
<dbReference type="Gene3D" id="3.90.740.10">
    <property type="entry name" value="Valyl/Leucyl/Isoleucyl-tRNA synthetase, editing domain"/>
    <property type="match status" value="1"/>
</dbReference>
<evidence type="ECO:0000313" key="18">
    <source>
        <dbReference type="EMBL" id="KAK9812933.1"/>
    </source>
</evidence>
<comment type="catalytic activity">
    <reaction evidence="11">
        <text>tRNA(Val) + L-valine + ATP = L-valyl-tRNA(Val) + AMP + diphosphate</text>
        <dbReference type="Rhea" id="RHEA:10704"/>
        <dbReference type="Rhea" id="RHEA-COMP:9672"/>
        <dbReference type="Rhea" id="RHEA-COMP:9708"/>
        <dbReference type="ChEBI" id="CHEBI:30616"/>
        <dbReference type="ChEBI" id="CHEBI:33019"/>
        <dbReference type="ChEBI" id="CHEBI:57762"/>
        <dbReference type="ChEBI" id="CHEBI:78442"/>
        <dbReference type="ChEBI" id="CHEBI:78537"/>
        <dbReference type="ChEBI" id="CHEBI:456215"/>
        <dbReference type="EC" id="6.1.1.9"/>
    </reaction>
</comment>
<evidence type="ECO:0000256" key="5">
    <source>
        <dbReference type="ARBA" id="ARBA00022741"/>
    </source>
</evidence>
<dbReference type="InterPro" id="IPR014729">
    <property type="entry name" value="Rossmann-like_a/b/a_fold"/>
</dbReference>
<dbReference type="NCBIfam" id="TIGR00422">
    <property type="entry name" value="valS"/>
    <property type="match status" value="1"/>
</dbReference>
<dbReference type="EMBL" id="JALJOR010000008">
    <property type="protein sequence ID" value="KAK9812933.1"/>
    <property type="molecule type" value="Genomic_DNA"/>
</dbReference>
<dbReference type="Proteomes" id="UP001489004">
    <property type="component" value="Unassembled WGS sequence"/>
</dbReference>
<evidence type="ECO:0000256" key="14">
    <source>
        <dbReference type="SAM" id="MobiDB-lite"/>
    </source>
</evidence>
<reference evidence="18 19" key="1">
    <citation type="journal article" date="2024" name="Nat. Commun.">
        <title>Phylogenomics reveals the evolutionary origins of lichenization in chlorophyte algae.</title>
        <authorList>
            <person name="Puginier C."/>
            <person name="Libourel C."/>
            <person name="Otte J."/>
            <person name="Skaloud P."/>
            <person name="Haon M."/>
            <person name="Grisel S."/>
            <person name="Petersen M."/>
            <person name="Berrin J.G."/>
            <person name="Delaux P.M."/>
            <person name="Dal Grande F."/>
            <person name="Keller J."/>
        </authorList>
    </citation>
    <scope>NUCLEOTIDE SEQUENCE [LARGE SCALE GENOMIC DNA]</scope>
    <source>
        <strain evidence="18 19">SAG 2043</strain>
    </source>
</reference>
<dbReference type="GO" id="GO:0004832">
    <property type="term" value="F:valine-tRNA ligase activity"/>
    <property type="evidence" value="ECO:0007669"/>
    <property type="project" value="UniProtKB-EC"/>
</dbReference>
<evidence type="ECO:0000256" key="12">
    <source>
        <dbReference type="RuleBase" id="RU363035"/>
    </source>
</evidence>
<keyword evidence="9 12" id="KW-0030">Aminoacyl-tRNA synthetase</keyword>
<dbReference type="PROSITE" id="PS00178">
    <property type="entry name" value="AA_TRNA_LIGASE_I"/>
    <property type="match status" value="1"/>
</dbReference>
<keyword evidence="5 12" id="KW-0547">Nucleotide-binding</keyword>
<dbReference type="CDD" id="cd07962">
    <property type="entry name" value="Anticodon_Ia_Val"/>
    <property type="match status" value="1"/>
</dbReference>
<dbReference type="InterPro" id="IPR002303">
    <property type="entry name" value="Valyl-tRNA_ligase"/>
</dbReference>
<comment type="caution">
    <text evidence="18">The sequence shown here is derived from an EMBL/GenBank/DDBJ whole genome shotgun (WGS) entry which is preliminary data.</text>
</comment>
<dbReference type="Gene3D" id="3.40.50.620">
    <property type="entry name" value="HUPs"/>
    <property type="match status" value="2"/>
</dbReference>
<dbReference type="InterPro" id="IPR001412">
    <property type="entry name" value="aa-tRNA-synth_I_CS"/>
</dbReference>
<dbReference type="InterPro" id="IPR010978">
    <property type="entry name" value="tRNA-bd_arm"/>
</dbReference>
<evidence type="ECO:0000256" key="8">
    <source>
        <dbReference type="ARBA" id="ARBA00023054"/>
    </source>
</evidence>
<gene>
    <name evidence="18" type="ORF">WJX72_005989</name>
</gene>
<dbReference type="InterPro" id="IPR019499">
    <property type="entry name" value="Val-tRNA_synth_tRNA-bd"/>
</dbReference>
<dbReference type="FunFam" id="3.40.50.620:FF:000020">
    <property type="entry name" value="Valine--tRNA ligase, mitochondrial"/>
    <property type="match status" value="1"/>
</dbReference>
<dbReference type="FunFam" id="1.10.730.10:FF:000014">
    <property type="entry name" value="Valine--tRNA ligase"/>
    <property type="match status" value="1"/>
</dbReference>
<feature type="coiled-coil region" evidence="13">
    <location>
        <begin position="924"/>
        <end position="993"/>
    </location>
</feature>
<dbReference type="Pfam" id="PF00133">
    <property type="entry name" value="tRNA-synt_1"/>
    <property type="match status" value="1"/>
</dbReference>
<dbReference type="GO" id="GO:0002161">
    <property type="term" value="F:aminoacyl-tRNA deacylase activity"/>
    <property type="evidence" value="ECO:0007669"/>
    <property type="project" value="InterPro"/>
</dbReference>
<dbReference type="PANTHER" id="PTHR11946">
    <property type="entry name" value="VALYL-TRNA SYNTHETASES"/>
    <property type="match status" value="1"/>
</dbReference>
<dbReference type="FunFam" id="1.10.287.380:FF:000001">
    <property type="entry name" value="Valine--tRNA ligase"/>
    <property type="match status" value="1"/>
</dbReference>
<accession>A0AAW1PXN1</accession>
<evidence type="ECO:0000256" key="13">
    <source>
        <dbReference type="SAM" id="Coils"/>
    </source>
</evidence>
<dbReference type="GO" id="GO:0048608">
    <property type="term" value="P:reproductive structure development"/>
    <property type="evidence" value="ECO:0007669"/>
    <property type="project" value="UniProtKB-ARBA"/>
</dbReference>
<keyword evidence="4 12" id="KW-0436">Ligase</keyword>
<evidence type="ECO:0000256" key="4">
    <source>
        <dbReference type="ARBA" id="ARBA00022598"/>
    </source>
</evidence>
<dbReference type="CDD" id="cd00817">
    <property type="entry name" value="ValRS_core"/>
    <property type="match status" value="1"/>
</dbReference>
<feature type="region of interest" description="Disordered" evidence="14">
    <location>
        <begin position="48"/>
        <end position="69"/>
    </location>
</feature>
<dbReference type="SUPFAM" id="SSF50677">
    <property type="entry name" value="ValRS/IleRS/LeuRS editing domain"/>
    <property type="match status" value="1"/>
</dbReference>
<comment type="similarity">
    <text evidence="1 12">Belongs to the class-I aminoacyl-tRNA synthetase family.</text>
</comment>
<name>A0AAW1PXN1_9CHLO</name>
<dbReference type="Pfam" id="PF10458">
    <property type="entry name" value="Val_tRNA-synt_C"/>
    <property type="match status" value="1"/>
</dbReference>
<dbReference type="Pfam" id="PF08264">
    <property type="entry name" value="Anticodon_1"/>
    <property type="match status" value="1"/>
</dbReference>
<dbReference type="PANTHER" id="PTHR11946:SF93">
    <property type="entry name" value="VALINE--TRNA LIGASE, CHLOROPLASTIC_MITOCHONDRIAL 2"/>
    <property type="match status" value="1"/>
</dbReference>
<dbReference type="AlphaFoldDB" id="A0AAW1PXN1"/>
<keyword evidence="6 12" id="KW-0067">ATP-binding</keyword>
<feature type="region of interest" description="Disordered" evidence="14">
    <location>
        <begin position="877"/>
        <end position="905"/>
    </location>
</feature>
<dbReference type="InterPro" id="IPR013155">
    <property type="entry name" value="M/V/L/I-tRNA-synth_anticd-bd"/>
</dbReference>
<dbReference type="InterPro" id="IPR033705">
    <property type="entry name" value="Anticodon_Ia_Val"/>
</dbReference>
<keyword evidence="3" id="KW-0963">Cytoplasm</keyword>
<evidence type="ECO:0000259" key="17">
    <source>
        <dbReference type="Pfam" id="PF10458"/>
    </source>
</evidence>
<dbReference type="GO" id="GO:0005829">
    <property type="term" value="C:cytosol"/>
    <property type="evidence" value="ECO:0007669"/>
    <property type="project" value="TreeGrafter"/>
</dbReference>
<feature type="domain" description="Valyl-tRNA synthetase tRNA-binding arm" evidence="17">
    <location>
        <begin position="926"/>
        <end position="990"/>
    </location>
</feature>
<dbReference type="HAMAP" id="MF_02004">
    <property type="entry name" value="Val_tRNA_synth_type1"/>
    <property type="match status" value="1"/>
</dbReference>
<keyword evidence="7 12" id="KW-0648">Protein biosynthesis</keyword>